<dbReference type="InterPro" id="IPR000836">
    <property type="entry name" value="PRTase_dom"/>
</dbReference>
<comment type="similarity">
    <text evidence="1">Belongs to the ComF/GntX family.</text>
</comment>
<dbReference type="InterPro" id="IPR051910">
    <property type="entry name" value="ComF/GntX_DNA_util-trans"/>
</dbReference>
<accession>A0A2S6IUH4</accession>
<dbReference type="InterPro" id="IPR029057">
    <property type="entry name" value="PRTase-like"/>
</dbReference>
<evidence type="ECO:0000313" key="3">
    <source>
        <dbReference type="Proteomes" id="UP000239485"/>
    </source>
</evidence>
<keyword evidence="3" id="KW-1185">Reference proteome</keyword>
<evidence type="ECO:0000256" key="1">
    <source>
        <dbReference type="ARBA" id="ARBA00008007"/>
    </source>
</evidence>
<organism evidence="2 3">
    <name type="scientific">Kineococcus xinjiangensis</name>
    <dbReference type="NCBI Taxonomy" id="512762"/>
    <lineage>
        <taxon>Bacteria</taxon>
        <taxon>Bacillati</taxon>
        <taxon>Actinomycetota</taxon>
        <taxon>Actinomycetes</taxon>
        <taxon>Kineosporiales</taxon>
        <taxon>Kineosporiaceae</taxon>
        <taxon>Kineococcus</taxon>
    </lineage>
</organism>
<dbReference type="PANTHER" id="PTHR47505">
    <property type="entry name" value="DNA UTILIZATION PROTEIN YHGH"/>
    <property type="match status" value="1"/>
</dbReference>
<keyword evidence="2" id="KW-0808">Transferase</keyword>
<dbReference type="PANTHER" id="PTHR47505:SF1">
    <property type="entry name" value="DNA UTILIZATION PROTEIN YHGH"/>
    <property type="match status" value="1"/>
</dbReference>
<reference evidence="2 3" key="1">
    <citation type="submission" date="2018-02" db="EMBL/GenBank/DDBJ databases">
        <title>Genomic Encyclopedia of Archaeal and Bacterial Type Strains, Phase II (KMG-II): from individual species to whole genera.</title>
        <authorList>
            <person name="Goeker M."/>
        </authorList>
    </citation>
    <scope>NUCLEOTIDE SEQUENCE [LARGE SCALE GENOMIC DNA]</scope>
    <source>
        <strain evidence="2 3">DSM 22857</strain>
    </source>
</reference>
<dbReference type="OrthoDB" id="5244859at2"/>
<keyword evidence="2" id="KW-0328">Glycosyltransferase</keyword>
<dbReference type="AlphaFoldDB" id="A0A2S6IUH4"/>
<dbReference type="GO" id="GO:0016757">
    <property type="term" value="F:glycosyltransferase activity"/>
    <property type="evidence" value="ECO:0007669"/>
    <property type="project" value="UniProtKB-KW"/>
</dbReference>
<dbReference type="Gene3D" id="3.40.50.2020">
    <property type="match status" value="1"/>
</dbReference>
<protein>
    <submittedName>
        <fullName evidence="2">Putative amidophosphoribosyltransferase</fullName>
    </submittedName>
</protein>
<dbReference type="SUPFAM" id="SSF53271">
    <property type="entry name" value="PRTase-like"/>
    <property type="match status" value="1"/>
</dbReference>
<comment type="caution">
    <text evidence="2">The sequence shown here is derived from an EMBL/GenBank/DDBJ whole genome shotgun (WGS) entry which is preliminary data.</text>
</comment>
<evidence type="ECO:0000313" key="2">
    <source>
        <dbReference type="EMBL" id="PPK97821.1"/>
    </source>
</evidence>
<dbReference type="Proteomes" id="UP000239485">
    <property type="component" value="Unassembled WGS sequence"/>
</dbReference>
<dbReference type="RefSeq" id="WP_104431954.1">
    <property type="nucleotide sequence ID" value="NZ_PTJD01000003.1"/>
</dbReference>
<dbReference type="EMBL" id="PTJD01000003">
    <property type="protein sequence ID" value="PPK97821.1"/>
    <property type="molecule type" value="Genomic_DNA"/>
</dbReference>
<gene>
    <name evidence="2" type="ORF">CLV92_103356</name>
</gene>
<sequence>MLTGSGAGRGAAGLLAAVADLVWAAHCAGCGAEGTPWCRRCAGELAGPPLRAVLPGGWPLLAAAGYRGAARGLLLAVKEGGRSELRPAAAEPLARVVEVAGRDLDGPEGGAWELVPVPSRWASRRRRGGDLVADLAARAAATARARGAAVRVRRGLVLRRRVRDQAGLDRAGRAANLAGALRWVGPVPPGPCLVVDDVVTTGATALEAVRALRAAGADVRAVVALTAARR</sequence>
<name>A0A2S6IUH4_9ACTN</name>
<dbReference type="CDD" id="cd06223">
    <property type="entry name" value="PRTases_typeI"/>
    <property type="match status" value="1"/>
</dbReference>
<proteinExistence type="inferred from homology"/>